<organism evidence="7 8">
    <name type="scientific">Rubellicoccus peritrichatus</name>
    <dbReference type="NCBI Taxonomy" id="3080537"/>
    <lineage>
        <taxon>Bacteria</taxon>
        <taxon>Pseudomonadati</taxon>
        <taxon>Verrucomicrobiota</taxon>
        <taxon>Opitutia</taxon>
        <taxon>Puniceicoccales</taxon>
        <taxon>Cerasicoccaceae</taxon>
        <taxon>Rubellicoccus</taxon>
    </lineage>
</organism>
<dbReference type="GO" id="GO:0004674">
    <property type="term" value="F:protein serine/threonine kinase activity"/>
    <property type="evidence" value="ECO:0007669"/>
    <property type="project" value="UniProtKB-EC"/>
</dbReference>
<dbReference type="RefSeq" id="WP_317836202.1">
    <property type="nucleotide sequence ID" value="NZ_CP136920.1"/>
</dbReference>
<evidence type="ECO:0000256" key="5">
    <source>
        <dbReference type="SAM" id="Phobius"/>
    </source>
</evidence>
<dbReference type="AlphaFoldDB" id="A0AAQ3LGY7"/>
<protein>
    <submittedName>
        <fullName evidence="7">Serine/threonine-protein kinase</fullName>
        <ecNumber evidence="7">2.7.11.1</ecNumber>
    </submittedName>
</protein>
<proteinExistence type="predicted"/>
<name>A0AAQ3LGY7_9BACT</name>
<accession>A0AAQ3LGY7</accession>
<keyword evidence="5" id="KW-0812">Transmembrane</keyword>
<keyword evidence="3 7" id="KW-0418">Kinase</keyword>
<evidence type="ECO:0000313" key="8">
    <source>
        <dbReference type="Proteomes" id="UP001304300"/>
    </source>
</evidence>
<dbReference type="SMART" id="SM00220">
    <property type="entry name" value="S_TKc"/>
    <property type="match status" value="1"/>
</dbReference>
<evidence type="ECO:0000256" key="2">
    <source>
        <dbReference type="ARBA" id="ARBA00022741"/>
    </source>
</evidence>
<dbReference type="EC" id="2.7.11.1" evidence="7"/>
<evidence type="ECO:0000256" key="4">
    <source>
        <dbReference type="ARBA" id="ARBA00022840"/>
    </source>
</evidence>
<dbReference type="InterPro" id="IPR011009">
    <property type="entry name" value="Kinase-like_dom_sf"/>
</dbReference>
<dbReference type="PANTHER" id="PTHR43289">
    <property type="entry name" value="MITOGEN-ACTIVATED PROTEIN KINASE KINASE KINASE 20-RELATED"/>
    <property type="match status" value="1"/>
</dbReference>
<evidence type="ECO:0000313" key="7">
    <source>
        <dbReference type="EMBL" id="WOO43633.1"/>
    </source>
</evidence>
<dbReference type="GO" id="GO:0005524">
    <property type="term" value="F:ATP binding"/>
    <property type="evidence" value="ECO:0007669"/>
    <property type="project" value="UniProtKB-KW"/>
</dbReference>
<dbReference type="PANTHER" id="PTHR43289:SF6">
    <property type="entry name" value="SERINE_THREONINE-PROTEIN KINASE NEKL-3"/>
    <property type="match status" value="1"/>
</dbReference>
<feature type="domain" description="Protein kinase" evidence="6">
    <location>
        <begin position="43"/>
        <end position="344"/>
    </location>
</feature>
<keyword evidence="8" id="KW-1185">Reference proteome</keyword>
<reference evidence="7 8" key="1">
    <citation type="submission" date="2023-10" db="EMBL/GenBank/DDBJ databases">
        <title>Rubellicoccus peritrichatus gen. nov., sp. nov., isolated from an algae of coral reef tank.</title>
        <authorList>
            <person name="Luo J."/>
        </authorList>
    </citation>
    <scope>NUCLEOTIDE SEQUENCE [LARGE SCALE GENOMIC DNA]</scope>
    <source>
        <strain evidence="7 8">CR14</strain>
    </source>
</reference>
<keyword evidence="5" id="KW-0472">Membrane</keyword>
<dbReference type="EMBL" id="CP136920">
    <property type="protein sequence ID" value="WOO43633.1"/>
    <property type="molecule type" value="Genomic_DNA"/>
</dbReference>
<dbReference type="Gene3D" id="1.10.510.10">
    <property type="entry name" value="Transferase(Phosphotransferase) domain 1"/>
    <property type="match status" value="1"/>
</dbReference>
<keyword evidence="5" id="KW-1133">Transmembrane helix</keyword>
<feature type="transmembrane region" description="Helical" evidence="5">
    <location>
        <begin position="355"/>
        <end position="377"/>
    </location>
</feature>
<dbReference type="InterPro" id="IPR008271">
    <property type="entry name" value="Ser/Thr_kinase_AS"/>
</dbReference>
<dbReference type="SUPFAM" id="SSF56112">
    <property type="entry name" value="Protein kinase-like (PK-like)"/>
    <property type="match status" value="1"/>
</dbReference>
<keyword evidence="1 7" id="KW-0808">Transferase</keyword>
<dbReference type="CDD" id="cd14014">
    <property type="entry name" value="STKc_PknB_like"/>
    <property type="match status" value="1"/>
</dbReference>
<dbReference type="InterPro" id="IPR000719">
    <property type="entry name" value="Prot_kinase_dom"/>
</dbReference>
<dbReference type="KEGG" id="puo:RZN69_11085"/>
<evidence type="ECO:0000256" key="3">
    <source>
        <dbReference type="ARBA" id="ARBA00022777"/>
    </source>
</evidence>
<keyword evidence="2" id="KW-0547">Nucleotide-binding</keyword>
<dbReference type="Gene3D" id="3.30.200.20">
    <property type="entry name" value="Phosphorylase Kinase, domain 1"/>
    <property type="match status" value="1"/>
</dbReference>
<dbReference type="PROSITE" id="PS50011">
    <property type="entry name" value="PROTEIN_KINASE_DOM"/>
    <property type="match status" value="1"/>
</dbReference>
<keyword evidence="4" id="KW-0067">ATP-binding</keyword>
<evidence type="ECO:0000259" key="6">
    <source>
        <dbReference type="PROSITE" id="PS50011"/>
    </source>
</evidence>
<dbReference type="Proteomes" id="UP001304300">
    <property type="component" value="Chromosome"/>
</dbReference>
<sequence length="673" mass="76279">MNSEGYDPDRDLGFLYELASGENSEPEDMSPTYAELLNLTTIYTDYEFIAEGGSKQIFRAFDTKAKRHVAIARPNPKLGNQFYEAFLREAQLTASLAHPNIINIHDIDLGSEDEPYFSMDLMRGATLENFIVDRAFADSAGGSELKLNDYLDIFLKICDAIAYAHDEGVLHLDLKPANIYVNQFGEVVVGDWGLAKVVNQSKIYERLSDDLEVDLEAYSGNTLGGEIKGTPGFMAPEQATREAEKTIQTDVYALGAILYNILTRKPPFHGLASEEIVEQTRRKTQVEVDRIDHSQHAFSRGLKAIVHRAMAPEPHQRYSSVKALQDDIRRYQNHMPTHADRPFLWERLVLLFQRNAVVCSVVVAAIIAIIITIFTLLRAAEQQRRVADTRIEMLDTYSGEAKAEIESLSELAGGTLKGYANLRNRLFFHDPLWVMSQLRDFYDQYVALFPDSKKYWEERFYFDIVRMNFEVANEMDRFQDLEVDPNLTDLAASLSDYRFNNSVRPTVDQVLTTLSKVNEFGGDYKELMAMMVYFDAASRGDKNGYDQVVQELVAYYNPNWQLEGFNYDPGQQSLKLGGTGLTSLFPLDYIVEANSFLSLIPIKTLKLSLENDPFELWQLGTLDLVELDVADSLKLSLEGVANFRSLKTLVVAKGQFTDRELAQVPRGVEVIYE</sequence>
<evidence type="ECO:0000256" key="1">
    <source>
        <dbReference type="ARBA" id="ARBA00022679"/>
    </source>
</evidence>
<dbReference type="PROSITE" id="PS00108">
    <property type="entry name" value="PROTEIN_KINASE_ST"/>
    <property type="match status" value="1"/>
</dbReference>
<gene>
    <name evidence="7" type="ORF">RZN69_11085</name>
</gene>
<dbReference type="Pfam" id="PF00069">
    <property type="entry name" value="Pkinase"/>
    <property type="match status" value="1"/>
</dbReference>